<dbReference type="OrthoDB" id="5326346at2759"/>
<name>A0A319E8C8_ASPSB</name>
<dbReference type="AlphaFoldDB" id="A0A319E8C8"/>
<proteinExistence type="predicted"/>
<evidence type="ECO:0000313" key="2">
    <source>
        <dbReference type="EMBL" id="PYI06091.1"/>
    </source>
</evidence>
<sequence length="350" mass="38667">MDDNTIVIDPDGEVIIVLKKPDAPFAVWDGDPEAEPSTSEDGKKEPDKEDEQSKSSRADPPAPNGAPPGDSKNSDGEKVVRVQVSAKHLMLPSPGLRRLITGGKEGRCPRKIKSKEIVTDRWNAKAFLLLLNILHCRHSEVPRKLSLDMLARLAEIVDHYDCTEALGCYPEIWMSSLEPGRPMEYCRGLILWIWVSWAFRSHQLLAEAVLIAIRESNGPVTDLGLPIPPPLIDHINKQRQTAISGLVSSLNTLRNGLLCDTKGCSFDCRSMAIGLIAKLMHQNALSADARIVAGQWSFHDLKLMMFSCSRQLEEYSRCQCQYTGWINEAIGSAENSATKELPAALWGSSS</sequence>
<organism evidence="2 3">
    <name type="scientific">Aspergillus sclerotiicarbonarius (strain CBS 121057 / IBT 28362)</name>
    <dbReference type="NCBI Taxonomy" id="1448318"/>
    <lineage>
        <taxon>Eukaryota</taxon>
        <taxon>Fungi</taxon>
        <taxon>Dikarya</taxon>
        <taxon>Ascomycota</taxon>
        <taxon>Pezizomycotina</taxon>
        <taxon>Eurotiomycetes</taxon>
        <taxon>Eurotiomycetidae</taxon>
        <taxon>Eurotiales</taxon>
        <taxon>Aspergillaceae</taxon>
        <taxon>Aspergillus</taxon>
        <taxon>Aspergillus subgen. Circumdati</taxon>
    </lineage>
</organism>
<reference evidence="2 3" key="1">
    <citation type="submission" date="2018-02" db="EMBL/GenBank/DDBJ databases">
        <title>The genomes of Aspergillus section Nigri reveals drivers in fungal speciation.</title>
        <authorList>
            <consortium name="DOE Joint Genome Institute"/>
            <person name="Vesth T.C."/>
            <person name="Nybo J."/>
            <person name="Theobald S."/>
            <person name="Brandl J."/>
            <person name="Frisvad J.C."/>
            <person name="Nielsen K.F."/>
            <person name="Lyhne E.K."/>
            <person name="Kogle M.E."/>
            <person name="Kuo A."/>
            <person name="Riley R."/>
            <person name="Clum A."/>
            <person name="Nolan M."/>
            <person name="Lipzen A."/>
            <person name="Salamov A."/>
            <person name="Henrissat B."/>
            <person name="Wiebenga A."/>
            <person name="De vries R.P."/>
            <person name="Grigoriev I.V."/>
            <person name="Mortensen U.H."/>
            <person name="Andersen M.R."/>
            <person name="Baker S.E."/>
        </authorList>
    </citation>
    <scope>NUCLEOTIDE SEQUENCE [LARGE SCALE GENOMIC DNA]</scope>
    <source>
        <strain evidence="2 3">CBS 121057</strain>
    </source>
</reference>
<protein>
    <recommendedName>
        <fullName evidence="4">BTB domain-containing protein</fullName>
    </recommendedName>
</protein>
<gene>
    <name evidence="2" type="ORF">BO78DRAFT_344233</name>
</gene>
<evidence type="ECO:0000256" key="1">
    <source>
        <dbReference type="SAM" id="MobiDB-lite"/>
    </source>
</evidence>
<feature type="region of interest" description="Disordered" evidence="1">
    <location>
        <begin position="24"/>
        <end position="77"/>
    </location>
</feature>
<feature type="compositionally biased region" description="Basic and acidic residues" evidence="1">
    <location>
        <begin position="40"/>
        <end position="57"/>
    </location>
</feature>
<dbReference type="Proteomes" id="UP000248423">
    <property type="component" value="Unassembled WGS sequence"/>
</dbReference>
<dbReference type="EMBL" id="KZ826352">
    <property type="protein sequence ID" value="PYI06091.1"/>
    <property type="molecule type" value="Genomic_DNA"/>
</dbReference>
<keyword evidence="3" id="KW-1185">Reference proteome</keyword>
<accession>A0A319E8C8</accession>
<evidence type="ECO:0008006" key="4">
    <source>
        <dbReference type="Google" id="ProtNLM"/>
    </source>
</evidence>
<dbReference type="VEuPathDB" id="FungiDB:BO78DRAFT_344233"/>
<evidence type="ECO:0000313" key="3">
    <source>
        <dbReference type="Proteomes" id="UP000248423"/>
    </source>
</evidence>
<dbReference type="STRING" id="1448318.A0A319E8C8"/>